<keyword evidence="1" id="KW-0472">Membrane</keyword>
<dbReference type="PATRIC" id="fig|1434109.4.peg.946"/>
<keyword evidence="1" id="KW-1133">Transmembrane helix</keyword>
<gene>
    <name evidence="2" type="ORF">MSBRW_0771</name>
</gene>
<dbReference type="AlphaFoldDB" id="A0A0E3QJS4"/>
<feature type="transmembrane region" description="Helical" evidence="1">
    <location>
        <begin position="12"/>
        <end position="32"/>
    </location>
</feature>
<accession>A0A0E3QJS4</accession>
<evidence type="ECO:0000313" key="2">
    <source>
        <dbReference type="EMBL" id="AKB50024.1"/>
    </source>
</evidence>
<dbReference type="GeneID" id="24822202"/>
<dbReference type="RefSeq" id="WP_011305263.1">
    <property type="nucleotide sequence ID" value="NZ_CP009526.1"/>
</dbReference>
<proteinExistence type="predicted"/>
<keyword evidence="1" id="KW-0812">Transmembrane</keyword>
<organism evidence="2 3">
    <name type="scientific">Methanosarcina barkeri str. Wiesmoor</name>
    <dbReference type="NCBI Taxonomy" id="1434109"/>
    <lineage>
        <taxon>Archaea</taxon>
        <taxon>Methanobacteriati</taxon>
        <taxon>Methanobacteriota</taxon>
        <taxon>Stenosarchaea group</taxon>
        <taxon>Methanomicrobia</taxon>
        <taxon>Methanosarcinales</taxon>
        <taxon>Methanosarcinaceae</taxon>
        <taxon>Methanosarcina</taxon>
    </lineage>
</organism>
<reference evidence="2 3" key="1">
    <citation type="submission" date="2014-07" db="EMBL/GenBank/DDBJ databases">
        <title>Methanogenic archaea and the global carbon cycle.</title>
        <authorList>
            <person name="Henriksen J.R."/>
            <person name="Luke J."/>
            <person name="Reinhart S."/>
            <person name="Benedict M.N."/>
            <person name="Youngblut N.D."/>
            <person name="Metcalf M.E."/>
            <person name="Whitaker R.J."/>
            <person name="Metcalf W.W."/>
        </authorList>
    </citation>
    <scope>NUCLEOTIDE SEQUENCE [LARGE SCALE GENOMIC DNA]</scope>
    <source>
        <strain evidence="2 3">Wiesmoor</strain>
    </source>
</reference>
<protein>
    <submittedName>
        <fullName evidence="2">Uncharacterized protein</fullName>
    </submittedName>
</protein>
<dbReference type="HOGENOM" id="CLU_184945_0_0_2"/>
<sequence length="94" mass="11104">MSIEVNAGARELIINIIIIIMIIMQDGTTIQISKKNRDELKKIGSMGDDYNTVIEKLIREYRNHEYRLKIDRIAEEAKKHFKEHREEYVSVDDL</sequence>
<dbReference type="Proteomes" id="UP000033038">
    <property type="component" value="Chromosome"/>
</dbReference>
<evidence type="ECO:0000313" key="3">
    <source>
        <dbReference type="Proteomes" id="UP000033038"/>
    </source>
</evidence>
<name>A0A0E3QJS4_METBA</name>
<evidence type="ECO:0000256" key="1">
    <source>
        <dbReference type="SAM" id="Phobius"/>
    </source>
</evidence>
<dbReference type="EMBL" id="CP009526">
    <property type="protein sequence ID" value="AKB50024.1"/>
    <property type="molecule type" value="Genomic_DNA"/>
</dbReference>
<dbReference type="KEGG" id="mbw:MSBRW_0771"/>